<comment type="similarity">
    <text evidence="2">Belongs to the peptide transporter carbon starvation (CstA) (TC 2.A.114) family.</text>
</comment>
<dbReference type="GO" id="GO:0009267">
    <property type="term" value="P:cellular response to starvation"/>
    <property type="evidence" value="ECO:0007669"/>
    <property type="project" value="InterPro"/>
</dbReference>
<reference evidence="10 11" key="1">
    <citation type="submission" date="2017-12" db="EMBL/GenBank/DDBJ databases">
        <title>Rapid rising of carbapenem-resistant Enterobacteriaceae(CRE) and emergence of colistin resistance genemcr-1 in CRE in the hospital of Henan, China.</title>
        <authorList>
            <person name="Sun Q."/>
            <person name="Zhang R."/>
            <person name="Li Y."/>
            <person name="Shen Y."/>
            <person name="Zhang Y."/>
            <person name="Yang J."/>
            <person name="Shu L."/>
            <person name="Zhou H."/>
            <person name="Wang Y."/>
            <person name="Wang B."/>
            <person name="Shen Z."/>
        </authorList>
    </citation>
    <scope>NUCLEOTIDE SEQUENCE [LARGE SCALE GENOMIC DNA]</scope>
    <source>
        <strain evidence="10 11">3512</strain>
    </source>
</reference>
<feature type="non-terminal residue" evidence="10">
    <location>
        <position position="1"/>
    </location>
</feature>
<evidence type="ECO:0000256" key="8">
    <source>
        <dbReference type="SAM" id="Phobius"/>
    </source>
</evidence>
<evidence type="ECO:0000313" key="11">
    <source>
        <dbReference type="Proteomes" id="UP000233549"/>
    </source>
</evidence>
<dbReference type="EMBL" id="PITP01000531">
    <property type="protein sequence ID" value="PKD78536.1"/>
    <property type="molecule type" value="Genomic_DNA"/>
</dbReference>
<proteinExistence type="inferred from homology"/>
<comment type="caution">
    <text evidence="10">The sequence shown here is derived from an EMBL/GenBank/DDBJ whole genome shotgun (WGS) entry which is preliminary data.</text>
</comment>
<evidence type="ECO:0000256" key="6">
    <source>
        <dbReference type="ARBA" id="ARBA00022989"/>
    </source>
</evidence>
<evidence type="ECO:0000313" key="10">
    <source>
        <dbReference type="EMBL" id="PKD78536.1"/>
    </source>
</evidence>
<dbReference type="InterPro" id="IPR003706">
    <property type="entry name" value="CstA_N"/>
</dbReference>
<dbReference type="PANTHER" id="PTHR30252:SF3">
    <property type="entry name" value="PYRUVATE_PROTON SYMPORTER BTST"/>
    <property type="match status" value="1"/>
</dbReference>
<dbReference type="Pfam" id="PF02554">
    <property type="entry name" value="CstA"/>
    <property type="match status" value="1"/>
</dbReference>
<keyword evidence="7 8" id="KW-0472">Membrane</keyword>
<name>A0AAP8HTV7_ECOLX</name>
<keyword evidence="3" id="KW-0813">Transport</keyword>
<keyword evidence="5 8" id="KW-0812">Transmembrane</keyword>
<sequence length="120" mass="12565">AVSGFHALISSGTTPKLIENETQARYIGYGGMLMESFVAIMALVAASIIEPGLYFAMNTPPAALGITMPDLHRLGTEDAPMIMASLKDVTVHAAAAVSSWGFVISPEQILQTATDIGEPS</sequence>
<feature type="non-terminal residue" evidence="10">
    <location>
        <position position="120"/>
    </location>
</feature>
<protein>
    <submittedName>
        <fullName evidence="10">Carbon starvation protein A</fullName>
    </submittedName>
</protein>
<gene>
    <name evidence="10" type="ORF">CWS33_29790</name>
</gene>
<evidence type="ECO:0000256" key="3">
    <source>
        <dbReference type="ARBA" id="ARBA00022448"/>
    </source>
</evidence>
<keyword evidence="6 8" id="KW-1133">Transmembrane helix</keyword>
<keyword evidence="4" id="KW-1003">Cell membrane</keyword>
<organism evidence="10 11">
    <name type="scientific">Escherichia coli</name>
    <dbReference type="NCBI Taxonomy" id="562"/>
    <lineage>
        <taxon>Bacteria</taxon>
        <taxon>Pseudomonadati</taxon>
        <taxon>Pseudomonadota</taxon>
        <taxon>Gammaproteobacteria</taxon>
        <taxon>Enterobacterales</taxon>
        <taxon>Enterobacteriaceae</taxon>
        <taxon>Escherichia</taxon>
    </lineage>
</organism>
<accession>A0AAP8HTV7</accession>
<feature type="transmembrane region" description="Helical" evidence="8">
    <location>
        <begin position="26"/>
        <end position="49"/>
    </location>
</feature>
<dbReference type="InterPro" id="IPR051605">
    <property type="entry name" value="CstA"/>
</dbReference>
<dbReference type="AlphaFoldDB" id="A0AAP8HTV7"/>
<dbReference type="RefSeq" id="WP_306767629.1">
    <property type="nucleotide sequence ID" value="NZ_PITP01000531.1"/>
</dbReference>
<evidence type="ECO:0000259" key="9">
    <source>
        <dbReference type="Pfam" id="PF02554"/>
    </source>
</evidence>
<dbReference type="Proteomes" id="UP000233549">
    <property type="component" value="Unassembled WGS sequence"/>
</dbReference>
<comment type="subcellular location">
    <subcellularLocation>
        <location evidence="1">Cell membrane</location>
        <topology evidence="1">Multi-pass membrane protein</topology>
    </subcellularLocation>
</comment>
<dbReference type="GO" id="GO:0005886">
    <property type="term" value="C:plasma membrane"/>
    <property type="evidence" value="ECO:0007669"/>
    <property type="project" value="UniProtKB-SubCell"/>
</dbReference>
<evidence type="ECO:0000256" key="5">
    <source>
        <dbReference type="ARBA" id="ARBA00022692"/>
    </source>
</evidence>
<evidence type="ECO:0000256" key="7">
    <source>
        <dbReference type="ARBA" id="ARBA00023136"/>
    </source>
</evidence>
<evidence type="ECO:0000256" key="4">
    <source>
        <dbReference type="ARBA" id="ARBA00022475"/>
    </source>
</evidence>
<evidence type="ECO:0000256" key="2">
    <source>
        <dbReference type="ARBA" id="ARBA00007755"/>
    </source>
</evidence>
<feature type="domain" description="CstA N-terminal" evidence="9">
    <location>
        <begin position="1"/>
        <end position="68"/>
    </location>
</feature>
<evidence type="ECO:0000256" key="1">
    <source>
        <dbReference type="ARBA" id="ARBA00004651"/>
    </source>
</evidence>
<dbReference type="PANTHER" id="PTHR30252">
    <property type="entry name" value="INNER MEMBRANE PEPTIDE TRANSPORTER"/>
    <property type="match status" value="1"/>
</dbReference>